<dbReference type="Gene3D" id="1.10.443.10">
    <property type="entry name" value="Intergrase catalytic core"/>
    <property type="match status" value="1"/>
</dbReference>
<dbReference type="PROSITE" id="PS51900">
    <property type="entry name" value="CB"/>
    <property type="match status" value="1"/>
</dbReference>
<dbReference type="GO" id="GO:0006310">
    <property type="term" value="P:DNA recombination"/>
    <property type="evidence" value="ECO:0007669"/>
    <property type="project" value="UniProtKB-KW"/>
</dbReference>
<dbReference type="SUPFAM" id="SSF56349">
    <property type="entry name" value="DNA breaking-rejoining enzymes"/>
    <property type="match status" value="1"/>
</dbReference>
<dbReference type="EMBL" id="CP021780">
    <property type="protein sequence ID" value="ASA21835.1"/>
    <property type="molecule type" value="Genomic_DNA"/>
</dbReference>
<evidence type="ECO:0000256" key="3">
    <source>
        <dbReference type="ARBA" id="ARBA00023172"/>
    </source>
</evidence>
<dbReference type="InterPro" id="IPR050090">
    <property type="entry name" value="Tyrosine_recombinase_XerCD"/>
</dbReference>
<dbReference type="KEGG" id="pdh:B9T62_14255"/>
<evidence type="ECO:0000313" key="7">
    <source>
        <dbReference type="Proteomes" id="UP000249890"/>
    </source>
</evidence>
<organism evidence="6 7">
    <name type="scientific">Paenibacillus donghaensis</name>
    <dbReference type="NCBI Taxonomy" id="414771"/>
    <lineage>
        <taxon>Bacteria</taxon>
        <taxon>Bacillati</taxon>
        <taxon>Bacillota</taxon>
        <taxon>Bacilli</taxon>
        <taxon>Bacillales</taxon>
        <taxon>Paenibacillaceae</taxon>
        <taxon>Paenibacillus</taxon>
    </lineage>
</organism>
<keyword evidence="2 4" id="KW-0238">DNA-binding</keyword>
<keyword evidence="7" id="KW-1185">Reference proteome</keyword>
<dbReference type="PANTHER" id="PTHR30349:SF64">
    <property type="entry name" value="PROPHAGE INTEGRASE INTD-RELATED"/>
    <property type="match status" value="1"/>
</dbReference>
<evidence type="ECO:0000259" key="5">
    <source>
        <dbReference type="PROSITE" id="PS51900"/>
    </source>
</evidence>
<name>A0A2Z2KDG3_9BACL</name>
<feature type="domain" description="Core-binding (CB)" evidence="5">
    <location>
        <begin position="14"/>
        <end position="101"/>
    </location>
</feature>
<evidence type="ECO:0000256" key="2">
    <source>
        <dbReference type="ARBA" id="ARBA00023125"/>
    </source>
</evidence>
<dbReference type="GO" id="GO:0015074">
    <property type="term" value="P:DNA integration"/>
    <property type="evidence" value="ECO:0007669"/>
    <property type="project" value="InterPro"/>
</dbReference>
<sequence length="349" mass="40253">MEAVTNNLVGLQVGSVWEDIQTFIGQFNSKNTQNNYIRSIEHFFMFHANKELSELTASDIHIRNADILKYKALLQKHEAEYTNTSINNNVAAIQSLYSFFEMNEYDVNAAVTRIKPLPDDTESCGALYIHEAEEMAHVIMNTVKGQEKSSLIRLAYTISFRKASLLALTWDDIIRHSSGNYYVVTTIGKGGKKHEMSISNALYEELLKIKEQNYYQRYSDNKIFHLSTRTIQDMMNYLKDKLQISKERNVVFHSFRNVASMFGTLEEAKQHYNHSSIVVTEKSYRHKNKDLSNSISLRIDEKVDFSIFEELTKEQLIHLVSDLDIGTLLSLKKHAEGMIEESNVVNHDF</sequence>
<comment type="similarity">
    <text evidence="1">Belongs to the 'phage' integrase family.</text>
</comment>
<dbReference type="InterPro" id="IPR044068">
    <property type="entry name" value="CB"/>
</dbReference>
<gene>
    <name evidence="6" type="ORF">B9T62_14255</name>
</gene>
<dbReference type="RefSeq" id="WP_087915842.1">
    <property type="nucleotide sequence ID" value="NZ_CP021780.1"/>
</dbReference>
<dbReference type="Proteomes" id="UP000249890">
    <property type="component" value="Chromosome"/>
</dbReference>
<dbReference type="InterPro" id="IPR011010">
    <property type="entry name" value="DNA_brk_join_enz"/>
</dbReference>
<evidence type="ECO:0000313" key="6">
    <source>
        <dbReference type="EMBL" id="ASA21835.1"/>
    </source>
</evidence>
<evidence type="ECO:0000256" key="4">
    <source>
        <dbReference type="PROSITE-ProRule" id="PRU01248"/>
    </source>
</evidence>
<dbReference type="InterPro" id="IPR010998">
    <property type="entry name" value="Integrase_recombinase_N"/>
</dbReference>
<dbReference type="PANTHER" id="PTHR30349">
    <property type="entry name" value="PHAGE INTEGRASE-RELATED"/>
    <property type="match status" value="1"/>
</dbReference>
<dbReference type="InterPro" id="IPR013762">
    <property type="entry name" value="Integrase-like_cat_sf"/>
</dbReference>
<dbReference type="InterPro" id="IPR002104">
    <property type="entry name" value="Integrase_catalytic"/>
</dbReference>
<reference evidence="6 7" key="1">
    <citation type="submission" date="2017-06" db="EMBL/GenBank/DDBJ databases">
        <title>Complete genome sequence of Paenibacillus donghaensis KCTC 13049T isolated from East Sea sediment, South Korea.</title>
        <authorList>
            <person name="Jung B.K."/>
            <person name="Hong S.-J."/>
            <person name="Shin J.-H."/>
        </authorList>
    </citation>
    <scope>NUCLEOTIDE SEQUENCE [LARGE SCALE GENOMIC DNA]</scope>
    <source>
        <strain evidence="6 7">KCTC 13049</strain>
    </source>
</reference>
<evidence type="ECO:0000256" key="1">
    <source>
        <dbReference type="ARBA" id="ARBA00008857"/>
    </source>
</evidence>
<protein>
    <recommendedName>
        <fullName evidence="5">Core-binding (CB) domain-containing protein</fullName>
    </recommendedName>
</protein>
<keyword evidence="3" id="KW-0233">DNA recombination</keyword>
<dbReference type="Pfam" id="PF00589">
    <property type="entry name" value="Phage_integrase"/>
    <property type="match status" value="1"/>
</dbReference>
<dbReference type="CDD" id="cd00397">
    <property type="entry name" value="DNA_BRE_C"/>
    <property type="match status" value="1"/>
</dbReference>
<proteinExistence type="inferred from homology"/>
<dbReference type="OrthoDB" id="2399485at2"/>
<accession>A0A2Z2KDG3</accession>
<dbReference type="AlphaFoldDB" id="A0A2Z2KDG3"/>
<dbReference type="Gene3D" id="1.10.150.130">
    <property type="match status" value="1"/>
</dbReference>
<dbReference type="GO" id="GO:0003677">
    <property type="term" value="F:DNA binding"/>
    <property type="evidence" value="ECO:0007669"/>
    <property type="project" value="UniProtKB-UniRule"/>
</dbReference>